<feature type="compositionally biased region" description="Pro residues" evidence="1">
    <location>
        <begin position="163"/>
        <end position="172"/>
    </location>
</feature>
<feature type="compositionally biased region" description="Basic and acidic residues" evidence="1">
    <location>
        <begin position="50"/>
        <end position="65"/>
    </location>
</feature>
<organism evidence="2 3">
    <name type="scientific">Elsinoe ampelina</name>
    <dbReference type="NCBI Taxonomy" id="302913"/>
    <lineage>
        <taxon>Eukaryota</taxon>
        <taxon>Fungi</taxon>
        <taxon>Dikarya</taxon>
        <taxon>Ascomycota</taxon>
        <taxon>Pezizomycotina</taxon>
        <taxon>Dothideomycetes</taxon>
        <taxon>Dothideomycetidae</taxon>
        <taxon>Myriangiales</taxon>
        <taxon>Elsinoaceae</taxon>
        <taxon>Elsinoe</taxon>
    </lineage>
</organism>
<evidence type="ECO:0008006" key="4">
    <source>
        <dbReference type="Google" id="ProtNLM"/>
    </source>
</evidence>
<dbReference type="OrthoDB" id="27934at2759"/>
<feature type="region of interest" description="Disordered" evidence="1">
    <location>
        <begin position="83"/>
        <end position="240"/>
    </location>
</feature>
<feature type="compositionally biased region" description="Polar residues" evidence="1">
    <location>
        <begin position="29"/>
        <end position="42"/>
    </location>
</feature>
<evidence type="ECO:0000313" key="3">
    <source>
        <dbReference type="Proteomes" id="UP000799538"/>
    </source>
</evidence>
<feature type="region of interest" description="Disordered" evidence="1">
    <location>
        <begin position="1"/>
        <end position="65"/>
    </location>
</feature>
<feature type="compositionally biased region" description="Low complexity" evidence="1">
    <location>
        <begin position="222"/>
        <end position="237"/>
    </location>
</feature>
<dbReference type="EMBL" id="ML992516">
    <property type="protein sequence ID" value="KAF2219464.1"/>
    <property type="molecule type" value="Genomic_DNA"/>
</dbReference>
<name>A0A6A6G1E1_9PEZI</name>
<protein>
    <recommendedName>
        <fullName evidence="4">Swi5-dependent recombination DNA repair protein 1</fullName>
    </recommendedName>
</protein>
<dbReference type="PANTHER" id="PTHR28527:SF1">
    <property type="entry name" value="SWI5-DEPENDENT RECOMBINATION DNA REPAIR PROTEIN 1"/>
    <property type="match status" value="1"/>
</dbReference>
<feature type="compositionally biased region" description="Basic and acidic residues" evidence="1">
    <location>
        <begin position="83"/>
        <end position="92"/>
    </location>
</feature>
<feature type="region of interest" description="Disordered" evidence="1">
    <location>
        <begin position="272"/>
        <end position="372"/>
    </location>
</feature>
<evidence type="ECO:0000256" key="1">
    <source>
        <dbReference type="SAM" id="MobiDB-lite"/>
    </source>
</evidence>
<feature type="compositionally biased region" description="Basic and acidic residues" evidence="1">
    <location>
        <begin position="294"/>
        <end position="310"/>
    </location>
</feature>
<dbReference type="Proteomes" id="UP000799538">
    <property type="component" value="Unassembled WGS sequence"/>
</dbReference>
<reference evidence="3" key="1">
    <citation type="journal article" date="2020" name="Stud. Mycol.">
        <title>101 Dothideomycetes genomes: A test case for predicting lifestyles and emergence of pathogens.</title>
        <authorList>
            <person name="Haridas S."/>
            <person name="Albert R."/>
            <person name="Binder M."/>
            <person name="Bloem J."/>
            <person name="LaButti K."/>
            <person name="Salamov A."/>
            <person name="Andreopoulos B."/>
            <person name="Baker S."/>
            <person name="Barry K."/>
            <person name="Bills G."/>
            <person name="Bluhm B."/>
            <person name="Cannon C."/>
            <person name="Castanera R."/>
            <person name="Culley D."/>
            <person name="Daum C."/>
            <person name="Ezra D."/>
            <person name="Gonzalez J."/>
            <person name="Henrissat B."/>
            <person name="Kuo A."/>
            <person name="Liang C."/>
            <person name="Lipzen A."/>
            <person name="Lutzoni F."/>
            <person name="Magnuson J."/>
            <person name="Mondo S."/>
            <person name="Nolan M."/>
            <person name="Ohm R."/>
            <person name="Pangilinan J."/>
            <person name="Park H.-J."/>
            <person name="Ramirez L."/>
            <person name="Alfaro M."/>
            <person name="Sun H."/>
            <person name="Tritt A."/>
            <person name="Yoshinaga Y."/>
            <person name="Zwiers L.-H."/>
            <person name="Turgeon B."/>
            <person name="Goodwin S."/>
            <person name="Spatafora J."/>
            <person name="Crous P."/>
            <person name="Grigoriev I."/>
        </authorList>
    </citation>
    <scope>NUCLEOTIDE SEQUENCE [LARGE SCALE GENOMIC DNA]</scope>
    <source>
        <strain evidence="3">CECT 20119</strain>
    </source>
</reference>
<keyword evidence="3" id="KW-1185">Reference proteome</keyword>
<dbReference type="AlphaFoldDB" id="A0A6A6G1E1"/>
<sequence length="401" mass="43430">MSTPHAKRRRLNDSASALHRPFRSPLRTVPTTPGQGLKSKSPSRLGASRSVDDSPSAHHDRAVPVKDVCLEREDLCVQTGFHHEAEARKAQEHGIPPSRGHDEHVISPDPADADTVPVSASIAGRTEIPNSEDEASPLSLFSPTLPDTSLAHDQAPTLTPASTFPPPTTDPPHPLKDNTHSPFRPPSPSKPAPTSLSSPTKRHPPAPRQQASEIQRLKDDISLLSSHPSLSHSSSASRAQDLPSLIKTWTRAAQEAADILFPGVKDRVEAAGGMGALRDSSKRSGWDSGGGKSGLDDEGRSRGQVAHDGESDGGTGRSWRGNNTVRSGEERDGRAFREKEEGERRMSRHDGMGEEQRQREAEQRAEEDGQGFTMGVMLKGMNVELDLIGWDEEEGEWRLVG</sequence>
<evidence type="ECO:0000313" key="2">
    <source>
        <dbReference type="EMBL" id="KAF2219464.1"/>
    </source>
</evidence>
<dbReference type="GO" id="GO:0006310">
    <property type="term" value="P:DNA recombination"/>
    <property type="evidence" value="ECO:0007669"/>
    <property type="project" value="TreeGrafter"/>
</dbReference>
<feature type="compositionally biased region" description="Basic residues" evidence="1">
    <location>
        <begin position="1"/>
        <end position="10"/>
    </location>
</feature>
<proteinExistence type="predicted"/>
<accession>A0A6A6G1E1</accession>
<feature type="compositionally biased region" description="Basic and acidic residues" evidence="1">
    <location>
        <begin position="327"/>
        <end position="367"/>
    </location>
</feature>
<dbReference type="Gene3D" id="6.10.140.1020">
    <property type="match status" value="2"/>
</dbReference>
<gene>
    <name evidence="2" type="ORF">BDZ85DRAFT_322254</name>
</gene>
<dbReference type="PANTHER" id="PTHR28527">
    <property type="entry name" value="MATING-TYPE SWITCHING PROTEIN SWI2-RELATED"/>
    <property type="match status" value="1"/>
</dbReference>